<reference evidence="1 2" key="1">
    <citation type="submission" date="2019-08" db="EMBL/GenBank/DDBJ databases">
        <title>100 year-old enigma solved: identification of Planctomyces bekefii, the type genus and species of the phylum Planctomycetes.</title>
        <authorList>
            <person name="Svetlana D.N."/>
            <person name="Overmann J."/>
        </authorList>
    </citation>
    <scope>NUCLEOTIDE SEQUENCE [LARGE SCALE GENOMIC DNA]</scope>
    <source>
        <strain evidence="1">Phe10_nw2017</strain>
    </source>
</reference>
<dbReference type="EMBL" id="SRHE01000810">
    <property type="protein sequence ID" value="TWW08160.1"/>
    <property type="molecule type" value="Genomic_DNA"/>
</dbReference>
<dbReference type="AlphaFoldDB" id="A0A5C6M067"/>
<feature type="non-terminal residue" evidence="1">
    <location>
        <position position="1"/>
    </location>
</feature>
<dbReference type="InterPro" id="IPR011990">
    <property type="entry name" value="TPR-like_helical_dom_sf"/>
</dbReference>
<dbReference type="Proteomes" id="UP000321083">
    <property type="component" value="Unassembled WGS sequence"/>
</dbReference>
<protein>
    <submittedName>
        <fullName evidence="1">Uncharacterized protein</fullName>
    </submittedName>
</protein>
<dbReference type="InterPro" id="IPR006597">
    <property type="entry name" value="Sel1-like"/>
</dbReference>
<name>A0A5C6M067_9PLAN</name>
<sequence length="98" mass="10875">SVRRSPFFERFAELGNIEALCGLSQMYLRGEGVAIDVEKGLAFLRRAAEMGHANSAFNLGALHRTGDCSVPKDPQKSKHYFQLAKELGCEISVEKFLD</sequence>
<dbReference type="SMART" id="SM00671">
    <property type="entry name" value="SEL1"/>
    <property type="match status" value="2"/>
</dbReference>
<dbReference type="SUPFAM" id="SSF81901">
    <property type="entry name" value="HCP-like"/>
    <property type="match status" value="1"/>
</dbReference>
<accession>A0A5C6M067</accession>
<organism evidence="1 2">
    <name type="scientific">Planctomyces bekefii</name>
    <dbReference type="NCBI Taxonomy" id="1653850"/>
    <lineage>
        <taxon>Bacteria</taxon>
        <taxon>Pseudomonadati</taxon>
        <taxon>Planctomycetota</taxon>
        <taxon>Planctomycetia</taxon>
        <taxon>Planctomycetales</taxon>
        <taxon>Planctomycetaceae</taxon>
        <taxon>Planctomyces</taxon>
    </lineage>
</organism>
<dbReference type="PANTHER" id="PTHR11102:SF160">
    <property type="entry name" value="ERAD-ASSOCIATED E3 UBIQUITIN-PROTEIN LIGASE COMPONENT HRD3"/>
    <property type="match status" value="1"/>
</dbReference>
<proteinExistence type="predicted"/>
<comment type="caution">
    <text evidence="1">The sequence shown here is derived from an EMBL/GenBank/DDBJ whole genome shotgun (WGS) entry which is preliminary data.</text>
</comment>
<dbReference type="PANTHER" id="PTHR11102">
    <property type="entry name" value="SEL-1-LIKE PROTEIN"/>
    <property type="match status" value="1"/>
</dbReference>
<gene>
    <name evidence="1" type="ORF">E3A20_27100</name>
</gene>
<keyword evidence="2" id="KW-1185">Reference proteome</keyword>
<dbReference type="Gene3D" id="1.25.40.10">
    <property type="entry name" value="Tetratricopeptide repeat domain"/>
    <property type="match status" value="1"/>
</dbReference>
<evidence type="ECO:0000313" key="2">
    <source>
        <dbReference type="Proteomes" id="UP000321083"/>
    </source>
</evidence>
<dbReference type="Pfam" id="PF08238">
    <property type="entry name" value="Sel1"/>
    <property type="match status" value="2"/>
</dbReference>
<dbReference type="InterPro" id="IPR050767">
    <property type="entry name" value="Sel1_AlgK"/>
</dbReference>
<reference evidence="1 2" key="2">
    <citation type="submission" date="2019-08" db="EMBL/GenBank/DDBJ databases">
        <authorList>
            <person name="Henke P."/>
        </authorList>
    </citation>
    <scope>NUCLEOTIDE SEQUENCE [LARGE SCALE GENOMIC DNA]</scope>
    <source>
        <strain evidence="1">Phe10_nw2017</strain>
    </source>
</reference>
<evidence type="ECO:0000313" key="1">
    <source>
        <dbReference type="EMBL" id="TWW08160.1"/>
    </source>
</evidence>